<dbReference type="PROSITE" id="PS50199">
    <property type="entry name" value="ZF_RANBP2_2"/>
    <property type="match status" value="1"/>
</dbReference>
<evidence type="ECO:0000256" key="8">
    <source>
        <dbReference type="ARBA" id="ARBA00022833"/>
    </source>
</evidence>
<keyword evidence="15" id="KW-1185">Reference proteome</keyword>
<evidence type="ECO:0000313" key="14">
    <source>
        <dbReference type="EMBL" id="WVZ54288.1"/>
    </source>
</evidence>
<dbReference type="InterPro" id="IPR022764">
    <property type="entry name" value="Peptidase_S54_rhomboid_dom"/>
</dbReference>
<dbReference type="PROSITE" id="PS01358">
    <property type="entry name" value="ZF_RANBP2_1"/>
    <property type="match status" value="1"/>
</dbReference>
<evidence type="ECO:0000256" key="7">
    <source>
        <dbReference type="ARBA" id="ARBA00022801"/>
    </source>
</evidence>
<dbReference type="GO" id="GO:0008270">
    <property type="term" value="F:zinc ion binding"/>
    <property type="evidence" value="ECO:0007669"/>
    <property type="project" value="UniProtKB-KW"/>
</dbReference>
<keyword evidence="9 12" id="KW-1133">Transmembrane helix</keyword>
<keyword evidence="4 12" id="KW-0812">Transmembrane</keyword>
<keyword evidence="10 12" id="KW-0472">Membrane</keyword>
<dbReference type="Gene3D" id="1.20.1540.10">
    <property type="entry name" value="Rhomboid-like"/>
    <property type="match status" value="2"/>
</dbReference>
<dbReference type="SUPFAM" id="SSF144091">
    <property type="entry name" value="Rhomboid-like"/>
    <property type="match status" value="2"/>
</dbReference>
<keyword evidence="5" id="KW-0479">Metal-binding</keyword>
<dbReference type="GO" id="GO:0004252">
    <property type="term" value="F:serine-type endopeptidase activity"/>
    <property type="evidence" value="ECO:0007669"/>
    <property type="project" value="InterPro"/>
</dbReference>
<evidence type="ECO:0000256" key="6">
    <source>
        <dbReference type="ARBA" id="ARBA00022771"/>
    </source>
</evidence>
<proteinExistence type="inferred from homology"/>
<dbReference type="GO" id="GO:0016020">
    <property type="term" value="C:membrane"/>
    <property type="evidence" value="ECO:0007669"/>
    <property type="project" value="UniProtKB-SubCell"/>
</dbReference>
<evidence type="ECO:0000256" key="4">
    <source>
        <dbReference type="ARBA" id="ARBA00022692"/>
    </source>
</evidence>
<evidence type="ECO:0000313" key="15">
    <source>
        <dbReference type="Proteomes" id="UP001341281"/>
    </source>
</evidence>
<keyword evidence="7" id="KW-0378">Hydrolase</keyword>
<dbReference type="PANTHER" id="PTHR43066:SF1">
    <property type="entry name" value="RHOMBOID PROTEIN 2"/>
    <property type="match status" value="1"/>
</dbReference>
<evidence type="ECO:0000256" key="12">
    <source>
        <dbReference type="SAM" id="Phobius"/>
    </source>
</evidence>
<protein>
    <recommendedName>
        <fullName evidence="13">RanBP2-type domain-containing protein</fullName>
    </recommendedName>
</protein>
<evidence type="ECO:0000256" key="11">
    <source>
        <dbReference type="PROSITE-ProRule" id="PRU00322"/>
    </source>
</evidence>
<reference evidence="14 15" key="1">
    <citation type="submission" date="2024-02" db="EMBL/GenBank/DDBJ databases">
        <title>High-quality chromosome-scale genome assembly of Pensacola bahiagrass (Paspalum notatum Flugge var. saurae).</title>
        <authorList>
            <person name="Vega J.M."/>
            <person name="Podio M."/>
            <person name="Orjuela J."/>
            <person name="Siena L.A."/>
            <person name="Pessino S.C."/>
            <person name="Combes M.C."/>
            <person name="Mariac C."/>
            <person name="Albertini E."/>
            <person name="Pupilli F."/>
            <person name="Ortiz J.P.A."/>
            <person name="Leblanc O."/>
        </authorList>
    </citation>
    <scope>NUCLEOTIDE SEQUENCE [LARGE SCALE GENOMIC DNA]</scope>
    <source>
        <strain evidence="14">R1</strain>
        <tissue evidence="14">Leaf</tissue>
    </source>
</reference>
<accession>A0AAQ3SLP4</accession>
<dbReference type="AlphaFoldDB" id="A0AAQ3SLP4"/>
<dbReference type="Proteomes" id="UP001341281">
    <property type="component" value="Chromosome 01"/>
</dbReference>
<keyword evidence="8" id="KW-0862">Zinc</keyword>
<sequence>MGSVTSIHRPPRGIALPAAASKPRAMMTELLQLVLQALFAPATAALLAANVLVYFRPGPLDGILPSEEYIGFNPADLKTMLSTFFYHESGDHLFGNMHCLLHTGVALESAMGTADFTSMVATLLVLSHGIAVLLSKSKAVMALVGHDADKYYGSIWFSHFSGIIFAMETVLACSRSHASFEHRMSSISVPAEYAGLLLKSARLLCKLGMCADFFILQAMVPEADLLGHLGGLLAGFLYHLLRRSLKGADPLTWLISRGVRILTSAPTGAQDQEHLMSSVIQCNITKSAAAAGGGDGGRRREFPREDIGFNPADLKTMLSAFYHVSEDHLSSNMEWLLNLGVALESSMGTADFASMVATLVALSHGVAALLSKSKPVMALLGVNHDDYYGSIGFSGIIFAMDAVLTCSRSFAAFERRMSGMSVPAEYAGFLLKSARVLGKLGMCADLFICQAMIPEADFLGHLGGLLAGFLYHLLKRSLKGAEPLTWLISRGVRTLTSAATCDQEHLMSSDILSNIIIFIKYCCSSATAKTAAAGGGGGGGGRRREYPRGIWTCSTCNNYNSLATDICEMCSTMREDRAFSRRRWQLATSSTSLLI</sequence>
<comment type="similarity">
    <text evidence="2">Belongs to the peptidase S54 family.</text>
</comment>
<evidence type="ECO:0000256" key="2">
    <source>
        <dbReference type="ARBA" id="ARBA00009045"/>
    </source>
</evidence>
<dbReference type="InterPro" id="IPR035952">
    <property type="entry name" value="Rhomboid-like_sf"/>
</dbReference>
<gene>
    <name evidence="14" type="ORF">U9M48_005110</name>
</gene>
<name>A0AAQ3SLP4_PASNO</name>
<dbReference type="InterPro" id="IPR001876">
    <property type="entry name" value="Znf_RanBP2"/>
</dbReference>
<evidence type="ECO:0000256" key="3">
    <source>
        <dbReference type="ARBA" id="ARBA00022670"/>
    </source>
</evidence>
<dbReference type="PANTHER" id="PTHR43066">
    <property type="entry name" value="RHOMBOID-RELATED PROTEIN"/>
    <property type="match status" value="1"/>
</dbReference>
<evidence type="ECO:0000256" key="9">
    <source>
        <dbReference type="ARBA" id="ARBA00022989"/>
    </source>
</evidence>
<evidence type="ECO:0000256" key="1">
    <source>
        <dbReference type="ARBA" id="ARBA00004141"/>
    </source>
</evidence>
<feature type="domain" description="RanBP2-type" evidence="13">
    <location>
        <begin position="547"/>
        <end position="576"/>
    </location>
</feature>
<keyword evidence="6 11" id="KW-0863">Zinc-finger</keyword>
<evidence type="ECO:0000256" key="5">
    <source>
        <dbReference type="ARBA" id="ARBA00022723"/>
    </source>
</evidence>
<organism evidence="14 15">
    <name type="scientific">Paspalum notatum var. saurae</name>
    <dbReference type="NCBI Taxonomy" id="547442"/>
    <lineage>
        <taxon>Eukaryota</taxon>
        <taxon>Viridiplantae</taxon>
        <taxon>Streptophyta</taxon>
        <taxon>Embryophyta</taxon>
        <taxon>Tracheophyta</taxon>
        <taxon>Spermatophyta</taxon>
        <taxon>Magnoliopsida</taxon>
        <taxon>Liliopsida</taxon>
        <taxon>Poales</taxon>
        <taxon>Poaceae</taxon>
        <taxon>PACMAD clade</taxon>
        <taxon>Panicoideae</taxon>
        <taxon>Andropogonodae</taxon>
        <taxon>Paspaleae</taxon>
        <taxon>Paspalinae</taxon>
        <taxon>Paspalum</taxon>
    </lineage>
</organism>
<evidence type="ECO:0000256" key="10">
    <source>
        <dbReference type="ARBA" id="ARBA00023136"/>
    </source>
</evidence>
<dbReference type="EMBL" id="CP144745">
    <property type="protein sequence ID" value="WVZ54288.1"/>
    <property type="molecule type" value="Genomic_DNA"/>
</dbReference>
<dbReference type="SUPFAM" id="SSF90209">
    <property type="entry name" value="Ran binding protein zinc finger-like"/>
    <property type="match status" value="1"/>
</dbReference>
<keyword evidence="3" id="KW-0645">Protease</keyword>
<dbReference type="Pfam" id="PF01694">
    <property type="entry name" value="Rhomboid"/>
    <property type="match status" value="2"/>
</dbReference>
<comment type="subcellular location">
    <subcellularLocation>
        <location evidence="1">Membrane</location>
        <topology evidence="1">Multi-pass membrane protein</topology>
    </subcellularLocation>
</comment>
<dbReference type="GO" id="GO:0006508">
    <property type="term" value="P:proteolysis"/>
    <property type="evidence" value="ECO:0007669"/>
    <property type="project" value="UniProtKB-KW"/>
</dbReference>
<dbReference type="InterPro" id="IPR036443">
    <property type="entry name" value="Znf_RanBP2_sf"/>
</dbReference>
<feature type="transmembrane region" description="Helical" evidence="12">
    <location>
        <begin position="33"/>
        <end position="55"/>
    </location>
</feature>
<evidence type="ECO:0000259" key="13">
    <source>
        <dbReference type="PROSITE" id="PS50199"/>
    </source>
</evidence>